<dbReference type="InterPro" id="IPR004682">
    <property type="entry name" value="TRAP_DctP"/>
</dbReference>
<protein>
    <submittedName>
        <fullName evidence="3">Tripartite ATP-independent transporter solute receptor, DctP family</fullName>
    </submittedName>
</protein>
<evidence type="ECO:0000313" key="3">
    <source>
        <dbReference type="EMBL" id="SDG53097.1"/>
    </source>
</evidence>
<dbReference type="PIRSF" id="PIRSF006470">
    <property type="entry name" value="DctB"/>
    <property type="match status" value="1"/>
</dbReference>
<dbReference type="GO" id="GO:0055085">
    <property type="term" value="P:transmembrane transport"/>
    <property type="evidence" value="ECO:0007669"/>
    <property type="project" value="InterPro"/>
</dbReference>
<evidence type="ECO:0000256" key="1">
    <source>
        <dbReference type="ARBA" id="ARBA00022729"/>
    </source>
</evidence>
<dbReference type="STRING" id="440168.SAMN04487974_103393"/>
<organism evidence="3 4">
    <name type="scientific">Pelagibacterium luteolum</name>
    <dbReference type="NCBI Taxonomy" id="440168"/>
    <lineage>
        <taxon>Bacteria</taxon>
        <taxon>Pseudomonadati</taxon>
        <taxon>Pseudomonadota</taxon>
        <taxon>Alphaproteobacteria</taxon>
        <taxon>Hyphomicrobiales</taxon>
        <taxon>Devosiaceae</taxon>
        <taxon>Pelagibacterium</taxon>
    </lineage>
</organism>
<dbReference type="AlphaFoldDB" id="A0A1G7V022"/>
<dbReference type="Pfam" id="PF03480">
    <property type="entry name" value="DctP"/>
    <property type="match status" value="1"/>
</dbReference>
<dbReference type="GO" id="GO:0030246">
    <property type="term" value="F:carbohydrate binding"/>
    <property type="evidence" value="ECO:0007669"/>
    <property type="project" value="TreeGrafter"/>
</dbReference>
<dbReference type="RefSeq" id="WP_210183897.1">
    <property type="nucleotide sequence ID" value="NZ_FNCS01000003.1"/>
</dbReference>
<dbReference type="Gene3D" id="3.40.190.170">
    <property type="entry name" value="Bacterial extracellular solute-binding protein, family 7"/>
    <property type="match status" value="1"/>
</dbReference>
<evidence type="ECO:0000256" key="2">
    <source>
        <dbReference type="SAM" id="SignalP"/>
    </source>
</evidence>
<dbReference type="CDD" id="cd13675">
    <property type="entry name" value="PBP2_TRAP_SBP_like_5"/>
    <property type="match status" value="1"/>
</dbReference>
<feature type="chain" id="PRO_5011483787" evidence="2">
    <location>
        <begin position="28"/>
        <end position="329"/>
    </location>
</feature>
<dbReference type="InterPro" id="IPR018389">
    <property type="entry name" value="DctP_fam"/>
</dbReference>
<accession>A0A1G7V022</accession>
<dbReference type="PANTHER" id="PTHR33376:SF2">
    <property type="entry name" value="DICARBOXYLATE-BINDING PERIPLASMIC PROTEIN"/>
    <property type="match status" value="1"/>
</dbReference>
<sequence length="329" mass="36051">MNYFGLIRGAAMTGVAVAALTAGAAQAQTVMRINVSMPQDGHHGIAIDTFAEQVESLTDGRYQIETFYAGSLGAERESIEGVQLGTLELTFTSTGPVPNFVPELSILDIPFLFRDYEHARGVLDSEIGDELLGRFEAHGIKGLAWADNGFRHMTNDIRPIASPSDLDGLKMRTMESPVHIAAYREFGILPTPMAFPEVFAALQQGVVDGQENPLSVIESNNFDEVQQYLSMTGHVFSPCVFLMNLDMWNQLSEEDQGHFVTAAQAGAEANRARVDADEETAIESMRADGMEIIEDVDRDIFIEALAAVNAQFEEQFGAEEVAAIRDWQP</sequence>
<gene>
    <name evidence="3" type="ORF">SAMN04487974_103393</name>
</gene>
<reference evidence="3 4" key="1">
    <citation type="submission" date="2016-10" db="EMBL/GenBank/DDBJ databases">
        <authorList>
            <person name="de Groot N.N."/>
        </authorList>
    </citation>
    <scope>NUCLEOTIDE SEQUENCE [LARGE SCALE GENOMIC DNA]</scope>
    <source>
        <strain evidence="3 4">CGMCC 1.10267</strain>
    </source>
</reference>
<dbReference type="NCBIfam" id="TIGR00787">
    <property type="entry name" value="dctP"/>
    <property type="match status" value="1"/>
</dbReference>
<dbReference type="GO" id="GO:0030288">
    <property type="term" value="C:outer membrane-bounded periplasmic space"/>
    <property type="evidence" value="ECO:0007669"/>
    <property type="project" value="InterPro"/>
</dbReference>
<dbReference type="EMBL" id="FNCS01000003">
    <property type="protein sequence ID" value="SDG53097.1"/>
    <property type="molecule type" value="Genomic_DNA"/>
</dbReference>
<keyword evidence="4" id="KW-1185">Reference proteome</keyword>
<dbReference type="InterPro" id="IPR038404">
    <property type="entry name" value="TRAP_DctP_sf"/>
</dbReference>
<proteinExistence type="predicted"/>
<feature type="signal peptide" evidence="2">
    <location>
        <begin position="1"/>
        <end position="27"/>
    </location>
</feature>
<dbReference type="PANTHER" id="PTHR33376">
    <property type="match status" value="1"/>
</dbReference>
<keyword evidence="1 2" id="KW-0732">Signal</keyword>
<dbReference type="Proteomes" id="UP000199495">
    <property type="component" value="Unassembled WGS sequence"/>
</dbReference>
<keyword evidence="3" id="KW-0675">Receptor</keyword>
<evidence type="ECO:0000313" key="4">
    <source>
        <dbReference type="Proteomes" id="UP000199495"/>
    </source>
</evidence>
<name>A0A1G7V022_9HYPH</name>
<dbReference type="NCBIfam" id="NF037995">
    <property type="entry name" value="TRAP_S1"/>
    <property type="match status" value="1"/>
</dbReference>